<comment type="caution">
    <text evidence="1">The sequence shown here is derived from an EMBL/GenBank/DDBJ whole genome shotgun (WGS) entry which is preliminary data.</text>
</comment>
<reference evidence="1 2" key="1">
    <citation type="submission" date="2012-10" db="EMBL/GenBank/DDBJ databases">
        <authorList>
            <person name="Harkins D.M."/>
            <person name="Durkin A.S."/>
            <person name="Brinkac L.M."/>
            <person name="Haft D.H."/>
            <person name="Selengut J.D."/>
            <person name="Sanka R."/>
            <person name="DePew J."/>
            <person name="Purushe J."/>
            <person name="Chanthongthip A."/>
            <person name="Lattana O."/>
            <person name="Phetsouvanh R."/>
            <person name="Newton P.N."/>
            <person name="Vinetz J.M."/>
            <person name="Sutton G.G."/>
            <person name="Nierman W.C."/>
            <person name="Fouts D.E."/>
        </authorList>
    </citation>
    <scope>NUCLEOTIDE SEQUENCE [LARGE SCALE GENOMIC DNA]</scope>
    <source>
        <strain evidence="1 2">UI 12758</strain>
    </source>
</reference>
<dbReference type="AlphaFoldDB" id="A0A0E2D824"/>
<gene>
    <name evidence="1" type="ORF">LEP1GSC105_2445</name>
</gene>
<dbReference type="RefSeq" id="WP_002081052.1">
    <property type="nucleotide sequence ID" value="NZ_AHNR02000028.1"/>
</dbReference>
<sequence length="99" mass="11591">MKLKFFKIHFLFLNFMAGAVLRYHTHDIVKTLEETAFQKLLQWLSDKKVQDFVNIQRSNGQICLTMSGLFNHRSALIIDIFKKISDIIARFLRASIYPG</sequence>
<accession>A0A0E2D824</accession>
<evidence type="ECO:0000313" key="2">
    <source>
        <dbReference type="Proteomes" id="UP000001340"/>
    </source>
</evidence>
<proteinExistence type="predicted"/>
<organism evidence="1 2">
    <name type="scientific">Leptospira interrogans str. UI 12758</name>
    <dbReference type="NCBI Taxonomy" id="1049938"/>
    <lineage>
        <taxon>Bacteria</taxon>
        <taxon>Pseudomonadati</taxon>
        <taxon>Spirochaetota</taxon>
        <taxon>Spirochaetia</taxon>
        <taxon>Leptospirales</taxon>
        <taxon>Leptospiraceae</taxon>
        <taxon>Leptospira</taxon>
    </lineage>
</organism>
<dbReference type="EMBL" id="AHNR02000028">
    <property type="protein sequence ID" value="EKR55618.1"/>
    <property type="molecule type" value="Genomic_DNA"/>
</dbReference>
<protein>
    <submittedName>
        <fullName evidence="1">Uncharacterized protein</fullName>
    </submittedName>
</protein>
<dbReference type="Proteomes" id="UP000001340">
    <property type="component" value="Unassembled WGS sequence"/>
</dbReference>
<evidence type="ECO:0000313" key="1">
    <source>
        <dbReference type="EMBL" id="EKR55618.1"/>
    </source>
</evidence>
<name>A0A0E2D824_LEPIR</name>